<evidence type="ECO:0000256" key="2">
    <source>
        <dbReference type="SAM" id="MobiDB-lite"/>
    </source>
</evidence>
<feature type="coiled-coil region" evidence="1">
    <location>
        <begin position="302"/>
        <end position="329"/>
    </location>
</feature>
<proteinExistence type="predicted"/>
<accession>A0A814BQQ4</accession>
<dbReference type="EMBL" id="CAJNOT010000303">
    <property type="protein sequence ID" value="CAF0933250.1"/>
    <property type="molecule type" value="Genomic_DNA"/>
</dbReference>
<keyword evidence="1" id="KW-0175">Coiled coil</keyword>
<gene>
    <name evidence="4" type="ORF">JBS370_LOCUS3459</name>
    <name evidence="3" type="ORF">ZHD862_LOCUS9057</name>
</gene>
<feature type="compositionally biased region" description="Basic and acidic residues" evidence="2">
    <location>
        <begin position="190"/>
        <end position="201"/>
    </location>
</feature>
<dbReference type="EMBL" id="CAJOBD010000148">
    <property type="protein sequence ID" value="CAF3594380.1"/>
    <property type="molecule type" value="Genomic_DNA"/>
</dbReference>
<organism evidence="3 5">
    <name type="scientific">Rotaria sordida</name>
    <dbReference type="NCBI Taxonomy" id="392033"/>
    <lineage>
        <taxon>Eukaryota</taxon>
        <taxon>Metazoa</taxon>
        <taxon>Spiralia</taxon>
        <taxon>Gnathifera</taxon>
        <taxon>Rotifera</taxon>
        <taxon>Eurotatoria</taxon>
        <taxon>Bdelloidea</taxon>
        <taxon>Philodinida</taxon>
        <taxon>Philodinidae</taxon>
        <taxon>Rotaria</taxon>
    </lineage>
</organism>
<evidence type="ECO:0000313" key="3">
    <source>
        <dbReference type="EMBL" id="CAF0933250.1"/>
    </source>
</evidence>
<dbReference type="PANTHER" id="PTHR33663">
    <property type="entry name" value="COILED-COIL DOMAIN-CONTAINING PROTEIN 177"/>
    <property type="match status" value="1"/>
</dbReference>
<evidence type="ECO:0000256" key="1">
    <source>
        <dbReference type="SAM" id="Coils"/>
    </source>
</evidence>
<evidence type="ECO:0000313" key="4">
    <source>
        <dbReference type="EMBL" id="CAF3594380.1"/>
    </source>
</evidence>
<name>A0A814BQQ4_9BILA</name>
<feature type="compositionally biased region" description="Polar residues" evidence="2">
    <location>
        <begin position="215"/>
        <end position="227"/>
    </location>
</feature>
<reference evidence="3" key="1">
    <citation type="submission" date="2021-02" db="EMBL/GenBank/DDBJ databases">
        <authorList>
            <person name="Nowell W R."/>
        </authorList>
    </citation>
    <scope>NUCLEOTIDE SEQUENCE</scope>
</reference>
<feature type="compositionally biased region" description="Polar residues" evidence="2">
    <location>
        <begin position="162"/>
        <end position="189"/>
    </location>
</feature>
<dbReference type="InterPro" id="IPR029090">
    <property type="entry name" value="DUF4659"/>
</dbReference>
<protein>
    <submittedName>
        <fullName evidence="3">Uncharacterized protein</fullName>
    </submittedName>
</protein>
<dbReference type="Proteomes" id="UP000663836">
    <property type="component" value="Unassembled WGS sequence"/>
</dbReference>
<dbReference type="PANTHER" id="PTHR33663:SF2">
    <property type="entry name" value="COILED-COIL DOMAIN-CONTAINING PROTEIN 177"/>
    <property type="match status" value="1"/>
</dbReference>
<sequence length="464" mass="53878">MSTNDATRFFDTSGCLNLSRPTSATRIVSAKQNKRIMTPSMPIRGQIKIDLYNFDHIDFVDSKYVLTSPRSLEACARLNIKPTTLLPKKLIDISSDQVRFSTLVDVRDEMEIDRLAKLQSCREEREKIIREQALTKPSSMKTLDSKPSYVNDRSTIRRTYTKTKSNPSNTHLHDLNNPSSTISNRFQLTTREKSFQHDTNSHRPPRPTSSTRSTVVNSNLKSSDGLNELRTSSSASFLDDVRRMDQSLQRIGTSKPNKNEGYINGLENAKQMIEQRATRTGLNNDLENLALEKNQYELVLSHYDHELKIQKARENARRTEKEKEAERFELLMHDFLDQTMAEERRQNELRRKMEKLHHSRQLYETLQAKNHESQTADIQKRRLELLNEIKRKDRRTEHFVKDKQDTTKLSRILAKSSQDTREYIRETNEGFDQKAKKAELASSILVTKPKVVVDRRQLQSSIPT</sequence>
<feature type="region of interest" description="Disordered" evidence="2">
    <location>
        <begin position="161"/>
        <end position="227"/>
    </location>
</feature>
<evidence type="ECO:0000313" key="5">
    <source>
        <dbReference type="Proteomes" id="UP000663864"/>
    </source>
</evidence>
<comment type="caution">
    <text evidence="3">The sequence shown here is derived from an EMBL/GenBank/DDBJ whole genome shotgun (WGS) entry which is preliminary data.</text>
</comment>
<dbReference type="AlphaFoldDB" id="A0A814BQQ4"/>
<dbReference type="Proteomes" id="UP000663864">
    <property type="component" value="Unassembled WGS sequence"/>
</dbReference>